<evidence type="ECO:0000256" key="13">
    <source>
        <dbReference type="ARBA" id="ARBA00022989"/>
    </source>
</evidence>
<evidence type="ECO:0000256" key="10">
    <source>
        <dbReference type="ARBA" id="ARBA00022741"/>
    </source>
</evidence>
<feature type="domain" description="Polysaccharide chain length determinant N-terminal" evidence="19">
    <location>
        <begin position="1"/>
        <end position="89"/>
    </location>
</feature>
<keyword evidence="12" id="KW-0067">ATP-binding</keyword>
<feature type="domain" description="AAA" evidence="20">
    <location>
        <begin position="265"/>
        <end position="394"/>
    </location>
</feature>
<evidence type="ECO:0000256" key="1">
    <source>
        <dbReference type="ARBA" id="ARBA00004429"/>
    </source>
</evidence>
<evidence type="ECO:0000256" key="5">
    <source>
        <dbReference type="ARBA" id="ARBA00011903"/>
    </source>
</evidence>
<comment type="subcellular location">
    <subcellularLocation>
        <location evidence="1">Cell inner membrane</location>
        <topology evidence="1">Multi-pass membrane protein</topology>
    </subcellularLocation>
</comment>
<evidence type="ECO:0000256" key="15">
    <source>
        <dbReference type="ARBA" id="ARBA00023137"/>
    </source>
</evidence>
<dbReference type="Pfam" id="PF02706">
    <property type="entry name" value="Wzz"/>
    <property type="match status" value="1"/>
</dbReference>
<dbReference type="Pfam" id="PF13807">
    <property type="entry name" value="GNVR"/>
    <property type="match status" value="1"/>
</dbReference>
<dbReference type="GO" id="GO:0004715">
    <property type="term" value="F:non-membrane spanning protein tyrosine kinase activity"/>
    <property type="evidence" value="ECO:0007669"/>
    <property type="project" value="UniProtKB-EC"/>
</dbReference>
<comment type="similarity">
    <text evidence="3">Belongs to the CpsD/CapB family.</text>
</comment>
<dbReference type="PANTHER" id="PTHR32309:SF13">
    <property type="entry name" value="FERRIC ENTEROBACTIN TRANSPORT PROTEIN FEPE"/>
    <property type="match status" value="1"/>
</dbReference>
<evidence type="ECO:0000256" key="2">
    <source>
        <dbReference type="ARBA" id="ARBA00006683"/>
    </source>
</evidence>
<evidence type="ECO:0000256" key="8">
    <source>
        <dbReference type="ARBA" id="ARBA00022679"/>
    </source>
</evidence>
<name>A0A1I7MGN5_9MICC</name>
<dbReference type="InterPro" id="IPR027417">
    <property type="entry name" value="P-loop_NTPase"/>
</dbReference>
<keyword evidence="15" id="KW-0829">Tyrosine-protein kinase</keyword>
<evidence type="ECO:0000313" key="22">
    <source>
        <dbReference type="EMBL" id="SFV21091.1"/>
    </source>
</evidence>
<evidence type="ECO:0000313" key="23">
    <source>
        <dbReference type="Proteomes" id="UP000198881"/>
    </source>
</evidence>
<dbReference type="NCBIfam" id="TIGR01007">
    <property type="entry name" value="eps_fam"/>
    <property type="match status" value="1"/>
</dbReference>
<evidence type="ECO:0000259" key="21">
    <source>
        <dbReference type="Pfam" id="PF13807"/>
    </source>
</evidence>
<dbReference type="InterPro" id="IPR050445">
    <property type="entry name" value="Bact_polysacc_biosynth/exp"/>
</dbReference>
<dbReference type="FunFam" id="3.40.50.300:FF:000527">
    <property type="entry name" value="Tyrosine-protein kinase etk"/>
    <property type="match status" value="1"/>
</dbReference>
<dbReference type="PANTHER" id="PTHR32309">
    <property type="entry name" value="TYROSINE-PROTEIN KINASE"/>
    <property type="match status" value="1"/>
</dbReference>
<feature type="region of interest" description="Disordered" evidence="17">
    <location>
        <begin position="453"/>
        <end position="482"/>
    </location>
</feature>
<evidence type="ECO:0000259" key="19">
    <source>
        <dbReference type="Pfam" id="PF02706"/>
    </source>
</evidence>
<keyword evidence="9 18" id="KW-0812">Transmembrane</keyword>
<dbReference type="EC" id="2.7.10.2" evidence="5"/>
<keyword evidence="7" id="KW-0997">Cell inner membrane</keyword>
<keyword evidence="8" id="KW-0808">Transferase</keyword>
<dbReference type="Gene3D" id="3.40.50.300">
    <property type="entry name" value="P-loop containing nucleotide triphosphate hydrolases"/>
    <property type="match status" value="1"/>
</dbReference>
<comment type="similarity">
    <text evidence="4">Belongs to the etk/wzc family.</text>
</comment>
<evidence type="ECO:0000259" key="20">
    <source>
        <dbReference type="Pfam" id="PF13614"/>
    </source>
</evidence>
<feature type="domain" description="Tyrosine-protein kinase G-rich" evidence="21">
    <location>
        <begin position="156"/>
        <end position="196"/>
    </location>
</feature>
<evidence type="ECO:0000256" key="7">
    <source>
        <dbReference type="ARBA" id="ARBA00022519"/>
    </source>
</evidence>
<keyword evidence="10" id="KW-0547">Nucleotide-binding</keyword>
<dbReference type="Pfam" id="PF13614">
    <property type="entry name" value="AAA_31"/>
    <property type="match status" value="1"/>
</dbReference>
<dbReference type="InterPro" id="IPR003856">
    <property type="entry name" value="LPS_length_determ_N"/>
</dbReference>
<evidence type="ECO:0000256" key="4">
    <source>
        <dbReference type="ARBA" id="ARBA00008883"/>
    </source>
</evidence>
<dbReference type="InterPro" id="IPR025669">
    <property type="entry name" value="AAA_dom"/>
</dbReference>
<dbReference type="OrthoDB" id="9812433at2"/>
<dbReference type="GO" id="GO:0005886">
    <property type="term" value="C:plasma membrane"/>
    <property type="evidence" value="ECO:0007669"/>
    <property type="project" value="UniProtKB-SubCell"/>
</dbReference>
<comment type="similarity">
    <text evidence="2">Belongs to the CpsC/CapA family.</text>
</comment>
<dbReference type="InterPro" id="IPR005702">
    <property type="entry name" value="Wzc-like_C"/>
</dbReference>
<keyword evidence="23" id="KW-1185">Reference proteome</keyword>
<dbReference type="EMBL" id="FPCG01000002">
    <property type="protein sequence ID" value="SFV21091.1"/>
    <property type="molecule type" value="Genomic_DNA"/>
</dbReference>
<evidence type="ECO:0000256" key="3">
    <source>
        <dbReference type="ARBA" id="ARBA00007316"/>
    </source>
</evidence>
<keyword evidence="14 18" id="KW-0472">Membrane</keyword>
<feature type="transmembrane region" description="Helical" evidence="18">
    <location>
        <begin position="174"/>
        <end position="194"/>
    </location>
</feature>
<reference evidence="22 23" key="1">
    <citation type="submission" date="2016-10" db="EMBL/GenBank/DDBJ databases">
        <authorList>
            <person name="de Groot N.N."/>
        </authorList>
    </citation>
    <scope>NUCLEOTIDE SEQUENCE [LARGE SCALE GENOMIC DNA]</scope>
    <source>
        <strain evidence="22 23">CGMCC 1.7054</strain>
    </source>
</reference>
<organism evidence="22 23">
    <name type="scientific">Micrococcus terreus</name>
    <dbReference type="NCBI Taxonomy" id="574650"/>
    <lineage>
        <taxon>Bacteria</taxon>
        <taxon>Bacillati</taxon>
        <taxon>Actinomycetota</taxon>
        <taxon>Actinomycetes</taxon>
        <taxon>Micrococcales</taxon>
        <taxon>Micrococcaceae</taxon>
        <taxon>Micrococcus</taxon>
    </lineage>
</organism>
<dbReference type="RefSeq" id="WP_091694478.1">
    <property type="nucleotide sequence ID" value="NZ_FPCG01000002.1"/>
</dbReference>
<evidence type="ECO:0000256" key="16">
    <source>
        <dbReference type="ARBA" id="ARBA00051245"/>
    </source>
</evidence>
<dbReference type="Proteomes" id="UP000198881">
    <property type="component" value="Unassembled WGS sequence"/>
</dbReference>
<comment type="catalytic activity">
    <reaction evidence="16">
        <text>L-tyrosyl-[protein] + ATP = O-phospho-L-tyrosyl-[protein] + ADP + H(+)</text>
        <dbReference type="Rhea" id="RHEA:10596"/>
        <dbReference type="Rhea" id="RHEA-COMP:10136"/>
        <dbReference type="Rhea" id="RHEA-COMP:20101"/>
        <dbReference type="ChEBI" id="CHEBI:15378"/>
        <dbReference type="ChEBI" id="CHEBI:30616"/>
        <dbReference type="ChEBI" id="CHEBI:46858"/>
        <dbReference type="ChEBI" id="CHEBI:61978"/>
        <dbReference type="ChEBI" id="CHEBI:456216"/>
        <dbReference type="EC" id="2.7.10.2"/>
    </reaction>
</comment>
<evidence type="ECO:0000256" key="18">
    <source>
        <dbReference type="SAM" id="Phobius"/>
    </source>
</evidence>
<keyword evidence="11" id="KW-0418">Kinase</keyword>
<accession>A0A1I7MGN5</accession>
<dbReference type="InterPro" id="IPR032807">
    <property type="entry name" value="GNVR"/>
</dbReference>
<evidence type="ECO:0000256" key="9">
    <source>
        <dbReference type="ARBA" id="ARBA00022692"/>
    </source>
</evidence>
<evidence type="ECO:0000256" key="6">
    <source>
        <dbReference type="ARBA" id="ARBA00022475"/>
    </source>
</evidence>
<gene>
    <name evidence="22" type="ORF">SAMN04487966_102175</name>
</gene>
<keyword evidence="13 18" id="KW-1133">Transmembrane helix</keyword>
<dbReference type="AlphaFoldDB" id="A0A1I7MGN5"/>
<keyword evidence="6" id="KW-1003">Cell membrane</keyword>
<dbReference type="CDD" id="cd05387">
    <property type="entry name" value="BY-kinase"/>
    <property type="match status" value="1"/>
</dbReference>
<evidence type="ECO:0000256" key="17">
    <source>
        <dbReference type="SAM" id="MobiDB-lite"/>
    </source>
</evidence>
<evidence type="ECO:0000256" key="14">
    <source>
        <dbReference type="ARBA" id="ARBA00023136"/>
    </source>
</evidence>
<protein>
    <recommendedName>
        <fullName evidence="5">non-specific protein-tyrosine kinase</fullName>
        <ecNumber evidence="5">2.7.10.2</ecNumber>
    </recommendedName>
</protein>
<sequence length="482" mass="51454">MDLKDYLRILRENWLPILLITLLGLGVAAGATALTKPKYTATTQVFVAVGGGDSATEILQGSSFSEKRVTSYVSLATSPRVLQPVIEELDLDTTPRNLAETVTANAPLQTVLINLSATHTDPETAAQIADATAASLIRTVGEVETPGDEREPLVDLSIVDPAGVPTSPSSPRTLLNLALGLVVGAALGVAYALLKTILDTRIRRREDIERITDAPVLGVVAEDKSAEDEPLLTVDDSTWGHRAESYRQLRTHLKFTNVDGGTQTVVVTSSVPGEGKTTTATNLAVMLAESGTRVLLVDADLRRPRVAKTLGVEGAVGLSTILSGQIDVEDAVQVWGDSAELDVITAGEVPPNPSELLGAEAMGRFLDWARENYDIVLLDAPPLQPVTDPTVLAAQCSGVILVCRVDGYNHRDQLRGALENLEATGSRLLGLVLARVPIKRSGYQYYDYQPDAAEPTASHRSGGSRKRARQRSGASVTGMRFR</sequence>
<proteinExistence type="inferred from homology"/>
<dbReference type="GO" id="GO:0005524">
    <property type="term" value="F:ATP binding"/>
    <property type="evidence" value="ECO:0007669"/>
    <property type="project" value="UniProtKB-KW"/>
</dbReference>
<dbReference type="GO" id="GO:0042802">
    <property type="term" value="F:identical protein binding"/>
    <property type="evidence" value="ECO:0007669"/>
    <property type="project" value="UniProtKB-ARBA"/>
</dbReference>
<dbReference type="SUPFAM" id="SSF52540">
    <property type="entry name" value="P-loop containing nucleoside triphosphate hydrolases"/>
    <property type="match status" value="1"/>
</dbReference>
<evidence type="ECO:0000256" key="11">
    <source>
        <dbReference type="ARBA" id="ARBA00022777"/>
    </source>
</evidence>
<dbReference type="STRING" id="574650.SAMN04487966_102175"/>
<evidence type="ECO:0000256" key="12">
    <source>
        <dbReference type="ARBA" id="ARBA00022840"/>
    </source>
</evidence>